<evidence type="ECO:0000256" key="5">
    <source>
        <dbReference type="ARBA" id="ARBA00022692"/>
    </source>
</evidence>
<dbReference type="InterPro" id="IPR036259">
    <property type="entry name" value="MFS_trans_sf"/>
</dbReference>
<feature type="transmembrane region" description="Helical" evidence="8">
    <location>
        <begin position="51"/>
        <end position="72"/>
    </location>
</feature>
<dbReference type="OrthoDB" id="9795150at2"/>
<keyword evidence="5 8" id="KW-0812">Transmembrane</keyword>
<comment type="similarity">
    <text evidence="3">Belongs to the major facilitator superfamily. FHS transporter (TC 2.A.1.7) family.</text>
</comment>
<dbReference type="GO" id="GO:0005354">
    <property type="term" value="F:galactose transmembrane transporter activity"/>
    <property type="evidence" value="ECO:0007669"/>
    <property type="project" value="InterPro"/>
</dbReference>
<gene>
    <name evidence="9" type="ORF">GPLA_2100</name>
</gene>
<comment type="caution">
    <text evidence="9">The sequence shown here is derived from an EMBL/GenBank/DDBJ whole genome shotgun (WGS) entry which is preliminary data.</text>
</comment>
<keyword evidence="10" id="KW-1185">Reference proteome</keyword>
<feature type="transmembrane region" description="Helical" evidence="8">
    <location>
        <begin position="320"/>
        <end position="337"/>
    </location>
</feature>
<feature type="transmembrane region" description="Helical" evidence="8">
    <location>
        <begin position="420"/>
        <end position="438"/>
    </location>
</feature>
<dbReference type="AlphaFoldDB" id="K7ACC2"/>
<dbReference type="GO" id="GO:0055056">
    <property type="term" value="F:D-glucose transmembrane transporter activity"/>
    <property type="evidence" value="ECO:0007669"/>
    <property type="project" value="InterPro"/>
</dbReference>
<feature type="transmembrane region" description="Helical" evidence="8">
    <location>
        <begin position="79"/>
        <end position="98"/>
    </location>
</feature>
<keyword evidence="4" id="KW-1003">Cell membrane</keyword>
<name>K7ACC2_9ALTE</name>
<organism evidence="9 10">
    <name type="scientific">Paraglaciecola polaris LMG 21857</name>
    <dbReference type="NCBI Taxonomy" id="1129793"/>
    <lineage>
        <taxon>Bacteria</taxon>
        <taxon>Pseudomonadati</taxon>
        <taxon>Pseudomonadota</taxon>
        <taxon>Gammaproteobacteria</taxon>
        <taxon>Alteromonadales</taxon>
        <taxon>Alteromonadaceae</taxon>
        <taxon>Paraglaciecola</taxon>
    </lineage>
</organism>
<comment type="subcellular location">
    <subcellularLocation>
        <location evidence="2">Cell inner membrane</location>
        <topology evidence="2">Multi-pass membrane protein</topology>
    </subcellularLocation>
</comment>
<evidence type="ECO:0000256" key="4">
    <source>
        <dbReference type="ARBA" id="ARBA00022475"/>
    </source>
</evidence>
<evidence type="ECO:0000256" key="6">
    <source>
        <dbReference type="ARBA" id="ARBA00022989"/>
    </source>
</evidence>
<feature type="transmembrane region" description="Helical" evidence="8">
    <location>
        <begin position="104"/>
        <end position="130"/>
    </location>
</feature>
<dbReference type="PANTHER" id="PTHR43702">
    <property type="entry name" value="L-FUCOSE-PROTON SYMPORTER"/>
    <property type="match status" value="1"/>
</dbReference>
<evidence type="ECO:0000256" key="3">
    <source>
        <dbReference type="ARBA" id="ARBA00009120"/>
    </source>
</evidence>
<feature type="transmembrane region" description="Helical" evidence="8">
    <location>
        <begin position="12"/>
        <end position="31"/>
    </location>
</feature>
<feature type="transmembrane region" description="Helical" evidence="8">
    <location>
        <begin position="199"/>
        <end position="218"/>
    </location>
</feature>
<dbReference type="Gene3D" id="1.20.1250.20">
    <property type="entry name" value="MFS general substrate transporter like domains"/>
    <property type="match status" value="2"/>
</dbReference>
<dbReference type="SUPFAM" id="SSF103473">
    <property type="entry name" value="MFS general substrate transporter"/>
    <property type="match status" value="1"/>
</dbReference>
<dbReference type="InterPro" id="IPR005964">
    <property type="entry name" value="Glc/Gal_transptr_bac"/>
</dbReference>
<evidence type="ECO:0000313" key="10">
    <source>
        <dbReference type="Proteomes" id="UP000006322"/>
    </source>
</evidence>
<dbReference type="InterPro" id="IPR050375">
    <property type="entry name" value="MFS_TsgA-like"/>
</dbReference>
<dbReference type="GO" id="GO:1904659">
    <property type="term" value="P:D-glucose transmembrane transport"/>
    <property type="evidence" value="ECO:0007669"/>
    <property type="project" value="InterPro"/>
</dbReference>
<feature type="transmembrane region" description="Helical" evidence="8">
    <location>
        <begin position="142"/>
        <end position="165"/>
    </location>
</feature>
<reference evidence="10" key="1">
    <citation type="journal article" date="2014" name="Environ. Microbiol.">
        <title>Comparative genomics of the marine bacterial genus Glaciecola reveals the high degree of genomic diversity and genomic characteristic for cold adaptation.</title>
        <authorList>
            <person name="Qin Q.L."/>
            <person name="Xie B.B."/>
            <person name="Yu Y."/>
            <person name="Shu Y.L."/>
            <person name="Rong J.C."/>
            <person name="Zhang Y.J."/>
            <person name="Zhao D.L."/>
            <person name="Chen X.L."/>
            <person name="Zhang X.Y."/>
            <person name="Chen B."/>
            <person name="Zhou B.C."/>
            <person name="Zhang Y.Z."/>
        </authorList>
    </citation>
    <scope>NUCLEOTIDE SEQUENCE [LARGE SCALE GENOMIC DNA]</scope>
    <source>
        <strain evidence="10">LMG 21857</strain>
    </source>
</reference>
<dbReference type="EMBL" id="BAER01000045">
    <property type="protein sequence ID" value="GAC33005.1"/>
    <property type="molecule type" value="Genomic_DNA"/>
</dbReference>
<evidence type="ECO:0000256" key="2">
    <source>
        <dbReference type="ARBA" id="ARBA00004429"/>
    </source>
</evidence>
<keyword evidence="7 8" id="KW-0472">Membrane</keyword>
<sequence>MTHTATAPRSSIMPMCIIALLFFIFGFVTWLNGALIPFLQVVCQLTETQALMIASCFYFAYVVMALPMAMILEKVGYQSAMVLGLSIIALGLLGFIPAALLQEFWIFLVAQFVIGSGLTILQTAANPYVVNVGPTHSAAARIAIMGLLNKGAGILAPVLFTAWVLGGFSDINLADVNHMAPQAQQLQIENMAHQLITPYVGMAVALLILAGGLSRIALPDLALIQSPSDDNSSAHDTDQHDTNKTTIWQFPQLILGAVALFLYVGVEVIAGDTIGLYGASIGVANATTLTSYTMGFMVLGYLLGLACIPRFISQVNALRLSALAGVAISVALLFASNEQTQISQILWGWAGITTLPNSVALIALLGLANAMVWPTLWPLALAGLGRFTPKGSAILIMGIAGGALLPLIYGQLAHSSNSQAAYWILLPGYFIIGFYAFYGQGMRNWARKSPS</sequence>
<dbReference type="NCBIfam" id="TIGR01272">
    <property type="entry name" value="gluP"/>
    <property type="match status" value="1"/>
</dbReference>
<evidence type="ECO:0000256" key="1">
    <source>
        <dbReference type="ARBA" id="ARBA00003321"/>
    </source>
</evidence>
<accession>K7ACC2</accession>
<dbReference type="Pfam" id="PF07690">
    <property type="entry name" value="MFS_1"/>
    <property type="match status" value="1"/>
</dbReference>
<protein>
    <submittedName>
        <fullName evidence="9">Glucose/galactose transporter</fullName>
    </submittedName>
</protein>
<feature type="transmembrane region" description="Helical" evidence="8">
    <location>
        <begin position="289"/>
        <end position="308"/>
    </location>
</feature>
<evidence type="ECO:0000313" key="9">
    <source>
        <dbReference type="EMBL" id="GAC33005.1"/>
    </source>
</evidence>
<comment type="function">
    <text evidence="1">Intake of glucose and galactose.</text>
</comment>
<dbReference type="RefSeq" id="WP_007104788.1">
    <property type="nucleotide sequence ID" value="NZ_BAER01000045.1"/>
</dbReference>
<feature type="transmembrane region" description="Helical" evidence="8">
    <location>
        <begin position="393"/>
        <end position="414"/>
    </location>
</feature>
<dbReference type="CDD" id="cd17394">
    <property type="entry name" value="MFS_FucP_like"/>
    <property type="match status" value="1"/>
</dbReference>
<feature type="transmembrane region" description="Helical" evidence="8">
    <location>
        <begin position="253"/>
        <end position="277"/>
    </location>
</feature>
<dbReference type="InterPro" id="IPR011701">
    <property type="entry name" value="MFS"/>
</dbReference>
<dbReference type="STRING" id="1129793.GPLA_2100"/>
<evidence type="ECO:0000256" key="7">
    <source>
        <dbReference type="ARBA" id="ARBA00023136"/>
    </source>
</evidence>
<dbReference type="PANTHER" id="PTHR43702:SF12">
    <property type="entry name" value="N-ACETYL GLUCOSAMINE TRANSPORTER NAGP"/>
    <property type="match status" value="1"/>
</dbReference>
<dbReference type="Proteomes" id="UP000006322">
    <property type="component" value="Unassembled WGS sequence"/>
</dbReference>
<evidence type="ECO:0000256" key="8">
    <source>
        <dbReference type="SAM" id="Phobius"/>
    </source>
</evidence>
<keyword evidence="6 8" id="KW-1133">Transmembrane helix</keyword>
<dbReference type="GO" id="GO:0005886">
    <property type="term" value="C:plasma membrane"/>
    <property type="evidence" value="ECO:0007669"/>
    <property type="project" value="UniProtKB-SubCell"/>
</dbReference>
<proteinExistence type="inferred from homology"/>